<keyword evidence="2" id="KW-1185">Reference proteome</keyword>
<protein>
    <submittedName>
        <fullName evidence="1">Uncharacterized protein</fullName>
    </submittedName>
</protein>
<dbReference type="AlphaFoldDB" id="A0A314XY74"/>
<evidence type="ECO:0000313" key="1">
    <source>
        <dbReference type="EMBL" id="PQP97806.1"/>
    </source>
</evidence>
<name>A0A314XY74_PRUYE</name>
<comment type="caution">
    <text evidence="1">The sequence shown here is derived from an EMBL/GenBank/DDBJ whole genome shotgun (WGS) entry which is preliminary data.</text>
</comment>
<organism evidence="1 2">
    <name type="scientific">Prunus yedoensis var. nudiflora</name>
    <dbReference type="NCBI Taxonomy" id="2094558"/>
    <lineage>
        <taxon>Eukaryota</taxon>
        <taxon>Viridiplantae</taxon>
        <taxon>Streptophyta</taxon>
        <taxon>Embryophyta</taxon>
        <taxon>Tracheophyta</taxon>
        <taxon>Spermatophyta</taxon>
        <taxon>Magnoliopsida</taxon>
        <taxon>eudicotyledons</taxon>
        <taxon>Gunneridae</taxon>
        <taxon>Pentapetalae</taxon>
        <taxon>rosids</taxon>
        <taxon>fabids</taxon>
        <taxon>Rosales</taxon>
        <taxon>Rosaceae</taxon>
        <taxon>Amygdaloideae</taxon>
        <taxon>Amygdaleae</taxon>
        <taxon>Prunus</taxon>
    </lineage>
</organism>
<gene>
    <name evidence="1" type="ORF">Pyn_00329</name>
</gene>
<dbReference type="Proteomes" id="UP000250321">
    <property type="component" value="Unassembled WGS sequence"/>
</dbReference>
<sequence>MPFWIVIDEIWDNHLHNPLHGAAYYLNPSLFYSKDFNGDPEVSFALLYSLVQMVQHYQTQVLISRQFGKYRLAKGSFQEGRDRNRGRNIPPGVKTGIVAEEIDPMDDWIIDEAPDIEPQTSVSWMNLDYTRGAINEEGLPRTRAKTESM</sequence>
<dbReference type="EMBL" id="PJQY01001962">
    <property type="protein sequence ID" value="PQP97806.1"/>
    <property type="molecule type" value="Genomic_DNA"/>
</dbReference>
<evidence type="ECO:0000313" key="2">
    <source>
        <dbReference type="Proteomes" id="UP000250321"/>
    </source>
</evidence>
<reference evidence="1 2" key="1">
    <citation type="submission" date="2018-02" db="EMBL/GenBank/DDBJ databases">
        <title>Draft genome of wild Prunus yedoensis var. nudiflora.</title>
        <authorList>
            <person name="Baek S."/>
            <person name="Kim J.-H."/>
            <person name="Choi K."/>
            <person name="Kim G.-B."/>
            <person name="Cho A."/>
            <person name="Jang H."/>
            <person name="Shin C.-H."/>
            <person name="Yu H.-J."/>
            <person name="Mun J.-H."/>
        </authorList>
    </citation>
    <scope>NUCLEOTIDE SEQUENCE [LARGE SCALE GENOMIC DNA]</scope>
    <source>
        <strain evidence="2">cv. Jeju island</strain>
        <tissue evidence="1">Leaf</tissue>
    </source>
</reference>
<dbReference type="OrthoDB" id="1741262at2759"/>
<proteinExistence type="predicted"/>
<accession>A0A314XY74</accession>